<sequence length="205" mass="22118">MFTEVEDPLTETETDAVALGARVRELRGITGLSMRDLAVKAGVSAGYVSQIEKGQANASLGVLRAIADAFGIPWLELFGPAPRHGRLLRHGDRPRLFSDGGVEHYGITQAPIGNVEVLVSVYQPGEGTGADDYTHGDSQEICLVQRGTLRLTVNGEQHDLGPGDSIEYRTSSPHAIRNIGDVPAEAVWVVTPPSMPSWRQRPRAE</sequence>
<dbReference type="CDD" id="cd00093">
    <property type="entry name" value="HTH_XRE"/>
    <property type="match status" value="1"/>
</dbReference>
<proteinExistence type="predicted"/>
<reference evidence="3 4" key="1">
    <citation type="submission" date="2018-10" db="EMBL/GenBank/DDBJ databases">
        <authorList>
            <person name="Li J."/>
        </authorList>
    </citation>
    <scope>NUCLEOTIDE SEQUENCE [LARGE SCALE GENOMIC DNA]</scope>
    <source>
        <strain evidence="3 4">JCM 30549</strain>
    </source>
</reference>
<dbReference type="SUPFAM" id="SSF51182">
    <property type="entry name" value="RmlC-like cupins"/>
    <property type="match status" value="1"/>
</dbReference>
<dbReference type="Gene3D" id="2.60.120.10">
    <property type="entry name" value="Jelly Rolls"/>
    <property type="match status" value="1"/>
</dbReference>
<dbReference type="Pfam" id="PF13560">
    <property type="entry name" value="HTH_31"/>
    <property type="match status" value="1"/>
</dbReference>
<accession>A0A3L6ZTN1</accession>
<protein>
    <submittedName>
        <fullName evidence="3">XRE family transcriptional regulator</fullName>
    </submittedName>
</protein>
<dbReference type="InterPro" id="IPR050807">
    <property type="entry name" value="TransReg_Diox_bact_type"/>
</dbReference>
<evidence type="ECO:0000256" key="1">
    <source>
        <dbReference type="ARBA" id="ARBA00023125"/>
    </source>
</evidence>
<dbReference type="Proteomes" id="UP000275395">
    <property type="component" value="Unassembled WGS sequence"/>
</dbReference>
<name>A0A3L6ZTN1_9MICO</name>
<dbReference type="GO" id="GO:0003677">
    <property type="term" value="F:DNA binding"/>
    <property type="evidence" value="ECO:0007669"/>
    <property type="project" value="UniProtKB-KW"/>
</dbReference>
<evidence type="ECO:0000259" key="2">
    <source>
        <dbReference type="PROSITE" id="PS50943"/>
    </source>
</evidence>
<evidence type="ECO:0000313" key="3">
    <source>
        <dbReference type="EMBL" id="RLP71237.1"/>
    </source>
</evidence>
<dbReference type="InterPro" id="IPR013096">
    <property type="entry name" value="Cupin_2"/>
</dbReference>
<dbReference type="AlphaFoldDB" id="A0A3L6ZTN1"/>
<dbReference type="InterPro" id="IPR014710">
    <property type="entry name" value="RmlC-like_jellyroll"/>
</dbReference>
<dbReference type="PANTHER" id="PTHR46797:SF1">
    <property type="entry name" value="METHYLPHOSPHONATE SYNTHASE"/>
    <property type="match status" value="1"/>
</dbReference>
<dbReference type="RefSeq" id="WP_087136569.1">
    <property type="nucleotide sequence ID" value="NZ_JBQDRQ010000036.1"/>
</dbReference>
<comment type="caution">
    <text evidence="3">The sequence shown here is derived from an EMBL/GenBank/DDBJ whole genome shotgun (WGS) entry which is preliminary data.</text>
</comment>
<dbReference type="InterPro" id="IPR011051">
    <property type="entry name" value="RmlC_Cupin_sf"/>
</dbReference>
<gene>
    <name evidence="3" type="ORF">D9V30_02160</name>
</gene>
<dbReference type="GO" id="GO:0005829">
    <property type="term" value="C:cytosol"/>
    <property type="evidence" value="ECO:0007669"/>
    <property type="project" value="TreeGrafter"/>
</dbReference>
<dbReference type="GO" id="GO:0003700">
    <property type="term" value="F:DNA-binding transcription factor activity"/>
    <property type="evidence" value="ECO:0007669"/>
    <property type="project" value="TreeGrafter"/>
</dbReference>
<dbReference type="PANTHER" id="PTHR46797">
    <property type="entry name" value="HTH-TYPE TRANSCRIPTIONAL REGULATOR"/>
    <property type="match status" value="1"/>
</dbReference>
<dbReference type="InterPro" id="IPR010982">
    <property type="entry name" value="Lambda_DNA-bd_dom_sf"/>
</dbReference>
<keyword evidence="1" id="KW-0238">DNA-binding</keyword>
<dbReference type="SUPFAM" id="SSF47413">
    <property type="entry name" value="lambda repressor-like DNA-binding domains"/>
    <property type="match status" value="1"/>
</dbReference>
<feature type="domain" description="HTH cro/C1-type" evidence="2">
    <location>
        <begin position="23"/>
        <end position="77"/>
    </location>
</feature>
<organism evidence="3 4">
    <name type="scientific">Mycetocola reblochoni</name>
    <dbReference type="NCBI Taxonomy" id="331618"/>
    <lineage>
        <taxon>Bacteria</taxon>
        <taxon>Bacillati</taxon>
        <taxon>Actinomycetota</taxon>
        <taxon>Actinomycetes</taxon>
        <taxon>Micrococcales</taxon>
        <taxon>Microbacteriaceae</taxon>
        <taxon>Mycetocola</taxon>
    </lineage>
</organism>
<dbReference type="CDD" id="cd02209">
    <property type="entry name" value="cupin_XRE_C"/>
    <property type="match status" value="1"/>
</dbReference>
<evidence type="ECO:0000313" key="4">
    <source>
        <dbReference type="Proteomes" id="UP000275395"/>
    </source>
</evidence>
<dbReference type="PROSITE" id="PS50943">
    <property type="entry name" value="HTH_CROC1"/>
    <property type="match status" value="1"/>
</dbReference>
<dbReference type="InterPro" id="IPR001387">
    <property type="entry name" value="Cro/C1-type_HTH"/>
</dbReference>
<dbReference type="Pfam" id="PF07883">
    <property type="entry name" value="Cupin_2"/>
    <property type="match status" value="1"/>
</dbReference>
<dbReference type="EMBL" id="RCUW01000001">
    <property type="protein sequence ID" value="RLP71237.1"/>
    <property type="molecule type" value="Genomic_DNA"/>
</dbReference>
<dbReference type="SMART" id="SM00530">
    <property type="entry name" value="HTH_XRE"/>
    <property type="match status" value="1"/>
</dbReference>
<dbReference type="Gene3D" id="1.10.260.40">
    <property type="entry name" value="lambda repressor-like DNA-binding domains"/>
    <property type="match status" value="1"/>
</dbReference>